<proteinExistence type="predicted"/>
<sequence length="24" mass="2691">MRRGHPLSHDGFDYDDGLVCSSLI</sequence>
<reference evidence="1" key="1">
    <citation type="submission" date="2014-11" db="EMBL/GenBank/DDBJ databases">
        <authorList>
            <person name="Amaro Gonzalez C."/>
        </authorList>
    </citation>
    <scope>NUCLEOTIDE SEQUENCE</scope>
</reference>
<name>A0A0E9UN20_ANGAN</name>
<accession>A0A0E9UN20</accession>
<evidence type="ECO:0000313" key="1">
    <source>
        <dbReference type="EMBL" id="JAH67202.1"/>
    </source>
</evidence>
<organism evidence="1">
    <name type="scientific">Anguilla anguilla</name>
    <name type="common">European freshwater eel</name>
    <name type="synonym">Muraena anguilla</name>
    <dbReference type="NCBI Taxonomy" id="7936"/>
    <lineage>
        <taxon>Eukaryota</taxon>
        <taxon>Metazoa</taxon>
        <taxon>Chordata</taxon>
        <taxon>Craniata</taxon>
        <taxon>Vertebrata</taxon>
        <taxon>Euteleostomi</taxon>
        <taxon>Actinopterygii</taxon>
        <taxon>Neopterygii</taxon>
        <taxon>Teleostei</taxon>
        <taxon>Anguilliformes</taxon>
        <taxon>Anguillidae</taxon>
        <taxon>Anguilla</taxon>
    </lineage>
</organism>
<dbReference type="EMBL" id="GBXM01041375">
    <property type="protein sequence ID" value="JAH67202.1"/>
    <property type="molecule type" value="Transcribed_RNA"/>
</dbReference>
<reference evidence="1" key="2">
    <citation type="journal article" date="2015" name="Fish Shellfish Immunol.">
        <title>Early steps in the European eel (Anguilla anguilla)-Vibrio vulnificus interaction in the gills: Role of the RtxA13 toxin.</title>
        <authorList>
            <person name="Callol A."/>
            <person name="Pajuelo D."/>
            <person name="Ebbesson L."/>
            <person name="Teles M."/>
            <person name="MacKenzie S."/>
            <person name="Amaro C."/>
        </authorList>
    </citation>
    <scope>NUCLEOTIDE SEQUENCE</scope>
</reference>
<dbReference type="AlphaFoldDB" id="A0A0E9UN20"/>
<protein>
    <submittedName>
        <fullName evidence="1">Uncharacterized protein</fullName>
    </submittedName>
</protein>